<dbReference type="InterPro" id="IPR029044">
    <property type="entry name" value="Nucleotide-diphossugar_trans"/>
</dbReference>
<comment type="similarity">
    <text evidence="1">Belongs to the glycosyltransferase 2 family.</text>
</comment>
<feature type="transmembrane region" description="Helical" evidence="4">
    <location>
        <begin position="420"/>
        <end position="441"/>
    </location>
</feature>
<dbReference type="SUPFAM" id="SSF53448">
    <property type="entry name" value="Nucleotide-diphospho-sugar transferases"/>
    <property type="match status" value="1"/>
</dbReference>
<organism evidence="6 7">
    <name type="scientific">Diplocloster agilis</name>
    <dbReference type="NCBI Taxonomy" id="2850323"/>
    <lineage>
        <taxon>Bacteria</taxon>
        <taxon>Bacillati</taxon>
        <taxon>Bacillota</taxon>
        <taxon>Clostridia</taxon>
        <taxon>Lachnospirales</taxon>
        <taxon>Lachnospiraceae</taxon>
        <taxon>Diplocloster</taxon>
    </lineage>
</organism>
<keyword evidence="4" id="KW-0472">Membrane</keyword>
<evidence type="ECO:0000313" key="7">
    <source>
        <dbReference type="Proteomes" id="UP000712157"/>
    </source>
</evidence>
<dbReference type="EMBL" id="JAHQCW010000032">
    <property type="protein sequence ID" value="MBU9738310.1"/>
    <property type="molecule type" value="Genomic_DNA"/>
</dbReference>
<dbReference type="AlphaFoldDB" id="A0A949K3U9"/>
<dbReference type="Gene3D" id="3.90.550.10">
    <property type="entry name" value="Spore Coat Polysaccharide Biosynthesis Protein SpsA, Chain A"/>
    <property type="match status" value="1"/>
</dbReference>
<sequence length="467" mass="54071">MMDAIKIFLFGVDVFFILYLIGYSSFLLLSVLWGSSRLYQKRRDEELELDLHQEYYLPISIIVPAHNEEMTVIDTVLTLLEQEYKLYEIIIVDDGSTDRTGEYLIEHFQMHQISRPIRKTIPCKNELAVYEAEAGKVPITLVLKESGGKADTLNMGINISRYPYFICMDADSMLQKDSLHEIAKPVLEDNRVIACGGQVRISNGVKLVKGEVADYSLPKNIIVAMQVLEYNRSFLASRIFMDRFNGNLIISGAFGLFQKEMVLLVGGYDDTTMGEDMELVVKLHAFCRANHIEYRIRYAPDAICWSQVPGNLLDLMRQRRRWHIGLFESLMKYHNVIGKQEYGLMGTISFLYFWIYELLSPYIELFGLLTIILSFVVNLINVPFMILFFGVYALFGCILTLIAFFSRIHTQQVYISFWDGLRAVLLSGFELVGMRFILMLVRMNALLGYRKNRSVWGEKERFRHNRE</sequence>
<evidence type="ECO:0000259" key="5">
    <source>
        <dbReference type="Pfam" id="PF00535"/>
    </source>
</evidence>
<feature type="transmembrane region" description="Helical" evidence="4">
    <location>
        <begin position="362"/>
        <end position="380"/>
    </location>
</feature>
<evidence type="ECO:0000313" key="6">
    <source>
        <dbReference type="EMBL" id="MBU9738310.1"/>
    </source>
</evidence>
<feature type="transmembrane region" description="Helical" evidence="4">
    <location>
        <begin position="387"/>
        <end position="408"/>
    </location>
</feature>
<evidence type="ECO:0000256" key="3">
    <source>
        <dbReference type="ARBA" id="ARBA00022679"/>
    </source>
</evidence>
<evidence type="ECO:0000256" key="4">
    <source>
        <dbReference type="SAM" id="Phobius"/>
    </source>
</evidence>
<protein>
    <submittedName>
        <fullName evidence="6">Glycosyltransferase family 2 protein</fullName>
    </submittedName>
</protein>
<proteinExistence type="inferred from homology"/>
<dbReference type="RefSeq" id="WP_238722539.1">
    <property type="nucleotide sequence ID" value="NZ_JAHQCW010000032.1"/>
</dbReference>
<comment type="caution">
    <text evidence="6">The sequence shown here is derived from an EMBL/GenBank/DDBJ whole genome shotgun (WGS) entry which is preliminary data.</text>
</comment>
<dbReference type="InterPro" id="IPR001173">
    <property type="entry name" value="Glyco_trans_2-like"/>
</dbReference>
<dbReference type="Pfam" id="PF00535">
    <property type="entry name" value="Glycos_transf_2"/>
    <property type="match status" value="1"/>
</dbReference>
<dbReference type="PANTHER" id="PTHR43630">
    <property type="entry name" value="POLY-BETA-1,6-N-ACETYL-D-GLUCOSAMINE SYNTHASE"/>
    <property type="match status" value="1"/>
</dbReference>
<evidence type="ECO:0000256" key="1">
    <source>
        <dbReference type="ARBA" id="ARBA00006739"/>
    </source>
</evidence>
<reference evidence="6" key="1">
    <citation type="submission" date="2021-06" db="EMBL/GenBank/DDBJ databases">
        <title>Description of novel taxa of the family Lachnospiraceae.</title>
        <authorList>
            <person name="Chaplin A.V."/>
            <person name="Sokolova S.R."/>
            <person name="Pikina A.P."/>
            <person name="Korzhanova M."/>
            <person name="Belova V."/>
            <person name="Korostin D."/>
            <person name="Efimov B.A."/>
        </authorList>
    </citation>
    <scope>NUCLEOTIDE SEQUENCE</scope>
    <source>
        <strain evidence="6">ASD5720</strain>
    </source>
</reference>
<keyword evidence="2" id="KW-0328">Glycosyltransferase</keyword>
<name>A0A949K3U9_9FIRM</name>
<keyword evidence="7" id="KW-1185">Reference proteome</keyword>
<accession>A0A949K3U9</accession>
<evidence type="ECO:0000256" key="2">
    <source>
        <dbReference type="ARBA" id="ARBA00022676"/>
    </source>
</evidence>
<dbReference type="GO" id="GO:0016757">
    <property type="term" value="F:glycosyltransferase activity"/>
    <property type="evidence" value="ECO:0007669"/>
    <property type="project" value="UniProtKB-KW"/>
</dbReference>
<keyword evidence="4" id="KW-1133">Transmembrane helix</keyword>
<feature type="transmembrane region" description="Helical" evidence="4">
    <location>
        <begin position="6"/>
        <end position="33"/>
    </location>
</feature>
<gene>
    <name evidence="6" type="ORF">KTH89_17340</name>
</gene>
<keyword evidence="4" id="KW-0812">Transmembrane</keyword>
<dbReference type="Proteomes" id="UP000712157">
    <property type="component" value="Unassembled WGS sequence"/>
</dbReference>
<dbReference type="PANTHER" id="PTHR43630:SF1">
    <property type="entry name" value="POLY-BETA-1,6-N-ACETYL-D-GLUCOSAMINE SYNTHASE"/>
    <property type="match status" value="1"/>
</dbReference>
<keyword evidence="3" id="KW-0808">Transferase</keyword>
<dbReference type="CDD" id="cd06423">
    <property type="entry name" value="CESA_like"/>
    <property type="match status" value="1"/>
</dbReference>
<feature type="domain" description="Glycosyltransferase 2-like" evidence="5">
    <location>
        <begin position="60"/>
        <end position="208"/>
    </location>
</feature>